<dbReference type="PANTHER" id="PTHR46060:SF3">
    <property type="entry name" value="PROTEIN GVQW3"/>
    <property type="match status" value="1"/>
</dbReference>
<dbReference type="Proteomes" id="UP000005640">
    <property type="component" value="Chromosome 11"/>
</dbReference>
<reference evidence="2 3" key="2">
    <citation type="journal article" date="2004" name="Nature">
        <title>Finishing the euchromatic sequence of the human genome.</title>
        <authorList>
            <consortium name="International Human Genome Sequencing Consortium"/>
        </authorList>
    </citation>
    <scope>NUCLEOTIDE SEQUENCE [LARGE SCALE GENOMIC DNA]</scope>
</reference>
<evidence type="ECO:0000313" key="2">
    <source>
        <dbReference type="Ensembl" id="ENSP00000501183.1"/>
    </source>
</evidence>
<dbReference type="MassIVE" id="A0A669KB94"/>
<accession>A0A669KB94</accession>
<dbReference type="InterPro" id="IPR041426">
    <property type="entry name" value="Mos1_HTH"/>
</dbReference>
<evidence type="ECO:0000259" key="1">
    <source>
        <dbReference type="Pfam" id="PF17906"/>
    </source>
</evidence>
<dbReference type="ExpressionAtlas" id="A0A669KB94">
    <property type="expression patterns" value="baseline and differential"/>
</dbReference>
<dbReference type="EMBL" id="AP002360">
    <property type="status" value="NOT_ANNOTATED_CDS"/>
    <property type="molecule type" value="Genomic_DNA"/>
</dbReference>
<dbReference type="Bgee" id="ENSG00000179240">
    <property type="expression patterns" value="Expressed in cortical plate and 132 other cell types or tissues"/>
</dbReference>
<dbReference type="PANTHER" id="PTHR46060">
    <property type="entry name" value="MARINER MOS1 TRANSPOSASE-LIKE PROTEIN"/>
    <property type="match status" value="1"/>
</dbReference>
<keyword evidence="3" id="KW-1185">Reference proteome</keyword>
<dbReference type="AlphaFoldDB" id="A0A669KB94"/>
<reference evidence="2" key="4">
    <citation type="submission" date="2025-08" db="UniProtKB">
        <authorList>
            <consortium name="Ensembl"/>
        </authorList>
    </citation>
    <scope>IDENTIFICATION</scope>
</reference>
<dbReference type="PRINTS" id="PR02045">
    <property type="entry name" value="F138DOMAIN"/>
</dbReference>
<gene>
    <name evidence="2" type="primary">GVQW3</name>
</gene>
<organism evidence="2 3">
    <name type="scientific">Homo sapiens</name>
    <name type="common">Human</name>
    <dbReference type="NCBI Taxonomy" id="9606"/>
    <lineage>
        <taxon>Eukaryota</taxon>
        <taxon>Metazoa</taxon>
        <taxon>Chordata</taxon>
        <taxon>Craniata</taxon>
        <taxon>Vertebrata</taxon>
        <taxon>Euteleostomi</taxon>
        <taxon>Mammalia</taxon>
        <taxon>Eutheria</taxon>
        <taxon>Euarchontoglires</taxon>
        <taxon>Primates</taxon>
        <taxon>Haplorrhini</taxon>
        <taxon>Catarrhini</taxon>
        <taxon>Hominidae</taxon>
        <taxon>Homo</taxon>
    </lineage>
</organism>
<dbReference type="GeneTree" id="ENSGT00440000033232"/>
<proteinExistence type="predicted"/>
<name>A0A669KB94_HUMAN</name>
<evidence type="ECO:0000313" key="3">
    <source>
        <dbReference type="Proteomes" id="UP000005640"/>
    </source>
</evidence>
<dbReference type="Gene3D" id="1.10.10.1450">
    <property type="match status" value="1"/>
</dbReference>
<reference evidence="2 3" key="3">
    <citation type="journal article" date="2006" name="Nature">
        <title>Human chromosome 11 DNA sequence and analysis including novel gene identification.</title>
        <authorList>
            <person name="Taylor T.D."/>
            <person name="Noguchi H."/>
            <person name="Totoki Y."/>
            <person name="Toyoda A."/>
            <person name="Kuroki Y."/>
            <person name="Dewar K."/>
            <person name="Lloyd C."/>
            <person name="Itoh T."/>
            <person name="Takeda T."/>
            <person name="Kim D.W."/>
            <person name="She X."/>
            <person name="Barlow K.F."/>
            <person name="Bloom T."/>
            <person name="Bruford E."/>
            <person name="Chang J.L."/>
            <person name="Cuomo C.A."/>
            <person name="Eichler E."/>
            <person name="FitzGerald M.G."/>
            <person name="Jaffe D.B."/>
            <person name="LaButti K."/>
            <person name="Nicol R."/>
            <person name="Park H.S."/>
            <person name="Seaman C."/>
            <person name="Sougnez C."/>
            <person name="Yang X."/>
            <person name="Zimmer A.R."/>
            <person name="Zody M.C."/>
            <person name="Birren B.W."/>
            <person name="Nusbaum C."/>
            <person name="Fujiyama A."/>
            <person name="Hattori M."/>
            <person name="Rogers J."/>
            <person name="Lander E.S."/>
            <person name="Sakaki Y."/>
        </authorList>
    </citation>
    <scope>NUCLEOTIDE SEQUENCE [LARGE SCALE GENOMIC DNA]</scope>
</reference>
<dbReference type="HGNC" id="HGNC:51239">
    <property type="gene designation" value="GVQW3"/>
</dbReference>
<dbReference type="Antibodypedia" id="71842">
    <property type="antibodies" value="4 antibodies from 4 providers"/>
</dbReference>
<dbReference type="Ensembl" id="ENST00000673806.1">
    <property type="protein sequence ID" value="ENSP00000501183.1"/>
    <property type="gene ID" value="ENSG00000179240.13"/>
</dbReference>
<reference evidence="2 3" key="1">
    <citation type="journal article" date="2001" name="Nature">
        <title>Initial sequencing and analysis of the human genome.</title>
        <authorList>
            <consortium name="International Human Genome Sequencing Consortium"/>
            <person name="Lander E.S."/>
            <person name="Linton L.M."/>
            <person name="Birren B."/>
            <person name="Nusbaum C."/>
            <person name="Zody M.C."/>
            <person name="Baldwin J."/>
            <person name="Devon K."/>
            <person name="Dewar K."/>
            <person name="Doyle M."/>
            <person name="FitzHugh W."/>
            <person name="Funke R."/>
            <person name="Gage D."/>
            <person name="Harris K."/>
            <person name="Heaford A."/>
            <person name="Howland J."/>
            <person name="Kann L."/>
            <person name="Lehoczky J."/>
            <person name="LeVine R."/>
            <person name="McEwan P."/>
            <person name="McKernan K."/>
            <person name="Meldrim J."/>
            <person name="Mesirov J.P."/>
            <person name="Miranda C."/>
            <person name="Morris W."/>
            <person name="Naylor J."/>
            <person name="Raymond C."/>
            <person name="Rosetti M."/>
            <person name="Santos R."/>
            <person name="Sheridan A."/>
            <person name="Sougnez C."/>
            <person name="Stange-Thomann N."/>
            <person name="Stojanovic N."/>
            <person name="Subramanian A."/>
            <person name="Wyman D."/>
            <person name="Rogers J."/>
            <person name="Sulston J."/>
            <person name="Ainscough R."/>
            <person name="Beck S."/>
            <person name="Bentley D."/>
            <person name="Burton J."/>
            <person name="Clee C."/>
            <person name="Carter N."/>
            <person name="Coulson A."/>
            <person name="Deadman R."/>
            <person name="Deloukas P."/>
            <person name="Dunham A."/>
            <person name="Dunham I."/>
            <person name="Durbin R."/>
            <person name="French L."/>
            <person name="Grafham D."/>
            <person name="Gregory S."/>
            <person name="Hubbard T."/>
            <person name="Humphray S."/>
            <person name="Hunt A."/>
            <person name="Jones M."/>
            <person name="Lloyd C."/>
            <person name="McMurray A."/>
            <person name="Matthews L."/>
            <person name="Mercer S."/>
            <person name="Milne S."/>
            <person name="Mullikin J.C."/>
            <person name="Mungall A."/>
            <person name="Plumb R."/>
            <person name="Ross M."/>
            <person name="Shownkeen R."/>
            <person name="Sims S."/>
            <person name="Waterston R.H."/>
            <person name="Wilson R.K."/>
            <person name="Hillier L.W."/>
            <person name="McPherson J.D."/>
            <person name="Marra M.A."/>
            <person name="Mardis E.R."/>
            <person name="Fulton L.A."/>
            <person name="Chinwalla A.T."/>
            <person name="Pepin K.H."/>
            <person name="Gish W.R."/>
            <person name="Chissoe S.L."/>
            <person name="Wendl M.C."/>
            <person name="Delehaunty K.D."/>
            <person name="Miner T.L."/>
            <person name="Delehaunty A."/>
            <person name="Kramer J.B."/>
            <person name="Cook L.L."/>
            <person name="Fulton R.S."/>
            <person name="Johnson D.L."/>
            <person name="Minx P.J."/>
            <person name="Clifton S.W."/>
            <person name="Hawkins T."/>
            <person name="Branscomb E."/>
            <person name="Predki P."/>
            <person name="Richardson P."/>
            <person name="Wenning S."/>
            <person name="Slezak T."/>
            <person name="Doggett N."/>
            <person name="Cheng J.F."/>
            <person name="Olsen A."/>
            <person name="Lucas S."/>
            <person name="Elkin C."/>
            <person name="Uberbacher E."/>
            <person name="Frazier M."/>
            <person name="Gibbs R.A."/>
            <person name="Muzny D.M."/>
            <person name="Scherer S.E."/>
            <person name="Bouck J.B."/>
            <person name="Sodergren E.J."/>
            <person name="Worley K.C."/>
            <person name="Rives C.M."/>
            <person name="Gorrell J.H."/>
            <person name="Metzker M.L."/>
            <person name="Naylor S.L."/>
            <person name="Kucherlapati R.S."/>
            <person name="Nelson D.L."/>
            <person name="Weinstock G.M."/>
            <person name="Sakaki Y."/>
            <person name="Fujiyama A."/>
            <person name="Hattori M."/>
            <person name="Yada T."/>
            <person name="Toyoda A."/>
            <person name="Itoh T."/>
            <person name="Kawagoe C."/>
            <person name="Watanabe H."/>
            <person name="Totoki Y."/>
            <person name="Taylor T."/>
            <person name="Weissenbach J."/>
            <person name="Heilig R."/>
            <person name="Saurin W."/>
            <person name="Artiguenave F."/>
            <person name="Brottier P."/>
            <person name="Bruls T."/>
            <person name="Pelletier E."/>
            <person name="Robert C."/>
            <person name="Wincker P."/>
            <person name="Smith D.R."/>
            <person name="Doucette-Stamm L."/>
            <person name="Rubenfield M."/>
            <person name="Weinstock K."/>
            <person name="Lee H.M."/>
            <person name="Dubois J."/>
            <person name="Rosenthal A."/>
            <person name="Platzer M."/>
            <person name="Nyakatura G."/>
            <person name="Taudien S."/>
            <person name="Rump A."/>
            <person name="Yang H."/>
            <person name="Yu J."/>
            <person name="Wang J."/>
            <person name="Huang G."/>
            <person name="Gu J."/>
            <person name="Hood L."/>
            <person name="Rowen L."/>
            <person name="Madan A."/>
            <person name="Qin S."/>
            <person name="Davis R.W."/>
            <person name="Federspiel N.A."/>
            <person name="Abola A.P."/>
            <person name="Proctor M.J."/>
            <person name="Myers R.M."/>
            <person name="Schmutz J."/>
            <person name="Dickson M."/>
            <person name="Grimwood J."/>
            <person name="Cox D.R."/>
            <person name="Olson M.V."/>
            <person name="Kaul R."/>
            <person name="Raymond C."/>
            <person name="Shimizu N."/>
            <person name="Kawasaki K."/>
            <person name="Minoshima S."/>
            <person name="Evans G.A."/>
            <person name="Athanasiou M."/>
            <person name="Schultz R."/>
            <person name="Roe B.A."/>
            <person name="Chen F."/>
            <person name="Pan H."/>
            <person name="Ramser J."/>
            <person name="Lehrach H."/>
            <person name="Reinhardt R."/>
            <person name="McCombie W.R."/>
            <person name="de la Bastide M."/>
            <person name="Dedhia N."/>
            <person name="Blocker H."/>
            <person name="Hornischer K."/>
            <person name="Nordsiek G."/>
            <person name="Agarwala R."/>
            <person name="Aravind L."/>
            <person name="Bailey J.A."/>
            <person name="Bateman A."/>
            <person name="Batzoglou S."/>
            <person name="Birney E."/>
            <person name="Bork P."/>
            <person name="Brown D.G."/>
            <person name="Burge C.B."/>
            <person name="Cerutti L."/>
            <person name="Chen H.C."/>
            <person name="Church D."/>
            <person name="Clamp M."/>
            <person name="Copley R.R."/>
            <person name="Doerks T."/>
            <person name="Eddy S.R."/>
            <person name="Eichler E.E."/>
            <person name="Furey T.S."/>
            <person name="Galagan J."/>
            <person name="Gilbert J.G."/>
            <person name="Harmon C."/>
            <person name="Hayashizaki Y."/>
            <person name="Haussler D."/>
            <person name="Hermjakob H."/>
            <person name="Hokamp K."/>
            <person name="Jang W."/>
            <person name="Johnson L.S."/>
            <person name="Jones T.A."/>
            <person name="Kasif S."/>
            <person name="Kaspryzk A."/>
            <person name="Kennedy S."/>
            <person name="Kent W.J."/>
            <person name="Kitts P."/>
            <person name="Koonin E.V."/>
            <person name="Korf I."/>
            <person name="Kulp D."/>
            <person name="Lancet D."/>
            <person name="Lowe T.M."/>
            <person name="McLysaght A."/>
            <person name="Mikkelsen T."/>
            <person name="Moran J.V."/>
            <person name="Mulder N."/>
            <person name="Pollara V.J."/>
            <person name="Ponting C.P."/>
            <person name="Schuler G."/>
            <person name="Schultz J."/>
            <person name="Slater G."/>
            <person name="Smit A.F."/>
            <person name="Stupka E."/>
            <person name="Szustakowski J."/>
            <person name="Thierry-Mieg D."/>
            <person name="Thierry-Mieg J."/>
            <person name="Wagner L."/>
            <person name="Wallis J."/>
            <person name="Wheeler R."/>
            <person name="Williams A."/>
            <person name="Wolf Y.I."/>
            <person name="Wolfe K.H."/>
            <person name="Yang S.P."/>
            <person name="Yeh R.F."/>
            <person name="Collins F."/>
            <person name="Guyer M.S."/>
            <person name="Peterson J."/>
            <person name="Felsenfeld A."/>
            <person name="Wetterstrand K.A."/>
            <person name="Patrinos A."/>
            <person name="Morgan M.J."/>
            <person name="de Jong P."/>
            <person name="Catanese J.J."/>
            <person name="Osoegawa K."/>
            <person name="Shizuya H."/>
            <person name="Choi S."/>
            <person name="Chen Y.J."/>
        </authorList>
    </citation>
    <scope>NUCLEOTIDE SEQUENCE [LARGE SCALE GENOMIC DNA]</scope>
</reference>
<feature type="domain" description="Mos1 transposase HTH" evidence="1">
    <location>
        <begin position="9"/>
        <end position="53"/>
    </location>
</feature>
<reference evidence="2" key="5">
    <citation type="submission" date="2025-09" db="UniProtKB">
        <authorList>
            <consortium name="Ensembl"/>
        </authorList>
    </citation>
    <scope>IDENTIFICATION</scope>
</reference>
<dbReference type="SMR" id="A0A669KB94"/>
<dbReference type="InterPro" id="IPR052709">
    <property type="entry name" value="Transposase-MT_Hybrid"/>
</dbReference>
<protein>
    <submittedName>
        <fullName evidence="2">GVQW motif containing 3</fullName>
    </submittedName>
</protein>
<dbReference type="OrthoDB" id="616263at2759"/>
<sequence>MSDRYLEQRISIKFCVKLNKSASETHHLLKEAYGDEVMSRARVFDWHKRFKEGREDVRDDARSGRPVTHRTDDNIQKVKDLVCSNRQLTVRMMAEELNLDKETVRLILKENLNMRKISAKVISGVLKETEPHYVAQAGLELLVSRDPPTLASQSSGIISMSHHAKPKPGVQWCKFQSESTGRRARSADVQGQEKMDVTAQEARTNLPFYLFVLFSPGSLGQEAAAVKQSHISAPASELRCIQLRSRSRTRGNKIIWEQGQEGAGLHGRCIFNEQ</sequence>
<dbReference type="Pfam" id="PF17906">
    <property type="entry name" value="HTH_48"/>
    <property type="match status" value="1"/>
</dbReference>